<organism evidence="7 8">
    <name type="scientific">Lecanosticta acicola</name>
    <dbReference type="NCBI Taxonomy" id="111012"/>
    <lineage>
        <taxon>Eukaryota</taxon>
        <taxon>Fungi</taxon>
        <taxon>Dikarya</taxon>
        <taxon>Ascomycota</taxon>
        <taxon>Pezizomycotina</taxon>
        <taxon>Dothideomycetes</taxon>
        <taxon>Dothideomycetidae</taxon>
        <taxon>Mycosphaerellales</taxon>
        <taxon>Mycosphaerellaceae</taxon>
        <taxon>Lecanosticta</taxon>
    </lineage>
</organism>
<dbReference type="PROSITE" id="PS01360">
    <property type="entry name" value="ZF_MYND_1"/>
    <property type="match status" value="1"/>
</dbReference>
<protein>
    <recommendedName>
        <fullName evidence="6">MYND-type domain-containing protein</fullName>
    </recommendedName>
</protein>
<dbReference type="Pfam" id="PF01753">
    <property type="entry name" value="zf-MYND"/>
    <property type="match status" value="1"/>
</dbReference>
<evidence type="ECO:0000313" key="7">
    <source>
        <dbReference type="EMBL" id="CAK4032152.1"/>
    </source>
</evidence>
<evidence type="ECO:0000256" key="4">
    <source>
        <dbReference type="PROSITE-ProRule" id="PRU00134"/>
    </source>
</evidence>
<dbReference type="EMBL" id="CAVMBE010000058">
    <property type="protein sequence ID" value="CAK4032152.1"/>
    <property type="molecule type" value="Genomic_DNA"/>
</dbReference>
<proteinExistence type="predicted"/>
<evidence type="ECO:0000256" key="3">
    <source>
        <dbReference type="ARBA" id="ARBA00022833"/>
    </source>
</evidence>
<evidence type="ECO:0000259" key="6">
    <source>
        <dbReference type="PROSITE" id="PS50865"/>
    </source>
</evidence>
<evidence type="ECO:0000256" key="5">
    <source>
        <dbReference type="SAM" id="MobiDB-lite"/>
    </source>
</evidence>
<keyword evidence="8" id="KW-1185">Reference proteome</keyword>
<gene>
    <name evidence="7" type="ORF">LECACI_7A007310</name>
</gene>
<comment type="caution">
    <text evidence="7">The sequence shown here is derived from an EMBL/GenBank/DDBJ whole genome shotgun (WGS) entry which is preliminary data.</text>
</comment>
<dbReference type="InterPro" id="IPR002893">
    <property type="entry name" value="Znf_MYND"/>
</dbReference>
<evidence type="ECO:0000256" key="2">
    <source>
        <dbReference type="ARBA" id="ARBA00022771"/>
    </source>
</evidence>
<keyword evidence="2 4" id="KW-0863">Zinc-finger</keyword>
<dbReference type="Gene3D" id="6.10.140.2220">
    <property type="match status" value="1"/>
</dbReference>
<reference evidence="7" key="1">
    <citation type="submission" date="2023-11" db="EMBL/GenBank/DDBJ databases">
        <authorList>
            <person name="Alioto T."/>
            <person name="Alioto T."/>
            <person name="Gomez Garrido J."/>
        </authorList>
    </citation>
    <scope>NUCLEOTIDE SEQUENCE</scope>
</reference>
<feature type="region of interest" description="Disordered" evidence="5">
    <location>
        <begin position="386"/>
        <end position="413"/>
    </location>
</feature>
<name>A0AAI9ED84_9PEZI</name>
<dbReference type="GO" id="GO:0008270">
    <property type="term" value="F:zinc ion binding"/>
    <property type="evidence" value="ECO:0007669"/>
    <property type="project" value="UniProtKB-KW"/>
</dbReference>
<evidence type="ECO:0000256" key="1">
    <source>
        <dbReference type="ARBA" id="ARBA00022723"/>
    </source>
</evidence>
<keyword evidence="3" id="KW-0862">Zinc</keyword>
<evidence type="ECO:0000313" key="8">
    <source>
        <dbReference type="Proteomes" id="UP001296104"/>
    </source>
</evidence>
<sequence length="507" mass="57335">MANALENRCPACTDPGKLTCAGCKNVKYCSPECQQSDWQFHRSLCRSYQSFLPQCRPDESMRRVIYFPPNEKKPEFRWLSVWNAEDCQEVQYQPLLDAGTGSKALPETQHIQENKLINFDLGKRRINLVFDDMFFQKYTKSNQAARTATNGRAGSEWRGPMIAFAGEVDDPVGCECYHKMIKALDIEMRDFSDLVSHMIYYGREDECGKLRKGGKILAMKMNCDAERMEDGAPFTQVVKVPRLHPVFEGGGEVCGISKLVDMPLLLCKYPDKRYRTVPNNENRVNHCVTWMQLNVDPHSDKFGWAFGWMGGQVPNVLVARADRKPLSEDVLRAFADFCSDKIQPLFEAALESGSQRRKQAAVNSVTPTKWNLYLRDYLRFPRGEAMGSYVPDTTDSPGSEDSQGSPSSIESARPRAALQLRAVAPTATFRPLLRVSTVKRPMTAPKRASKLALSQATLQDIRRPQTFKTGRTQVYAEQSSPNTEGKVPVSLASYQYQGWRWLSNFGI</sequence>
<keyword evidence="1" id="KW-0479">Metal-binding</keyword>
<feature type="domain" description="MYND-type" evidence="6">
    <location>
        <begin position="9"/>
        <end position="45"/>
    </location>
</feature>
<accession>A0AAI9ED84</accession>
<feature type="compositionally biased region" description="Polar residues" evidence="5">
    <location>
        <begin position="391"/>
        <end position="410"/>
    </location>
</feature>
<dbReference type="PROSITE" id="PS50865">
    <property type="entry name" value="ZF_MYND_2"/>
    <property type="match status" value="1"/>
</dbReference>
<dbReference type="Proteomes" id="UP001296104">
    <property type="component" value="Unassembled WGS sequence"/>
</dbReference>
<dbReference type="AlphaFoldDB" id="A0AAI9ED84"/>
<dbReference type="SUPFAM" id="SSF144232">
    <property type="entry name" value="HIT/MYND zinc finger-like"/>
    <property type="match status" value="1"/>
</dbReference>